<dbReference type="AlphaFoldDB" id="B7FSI7"/>
<dbReference type="OrthoDB" id="45621at2759"/>
<gene>
    <name evidence="2" type="ORF">PHATRDRAFT_43526</name>
</gene>
<reference evidence="2 3" key="1">
    <citation type="journal article" date="2008" name="Nature">
        <title>The Phaeodactylum genome reveals the evolutionary history of diatom genomes.</title>
        <authorList>
            <person name="Bowler C."/>
            <person name="Allen A.E."/>
            <person name="Badger J.H."/>
            <person name="Grimwood J."/>
            <person name="Jabbari K."/>
            <person name="Kuo A."/>
            <person name="Maheswari U."/>
            <person name="Martens C."/>
            <person name="Maumus F."/>
            <person name="Otillar R.P."/>
            <person name="Rayko E."/>
            <person name="Salamov A."/>
            <person name="Vandepoele K."/>
            <person name="Beszteri B."/>
            <person name="Gruber A."/>
            <person name="Heijde M."/>
            <person name="Katinka M."/>
            <person name="Mock T."/>
            <person name="Valentin K."/>
            <person name="Verret F."/>
            <person name="Berges J.A."/>
            <person name="Brownlee C."/>
            <person name="Cadoret J.P."/>
            <person name="Chiovitti A."/>
            <person name="Choi C.J."/>
            <person name="Coesel S."/>
            <person name="De Martino A."/>
            <person name="Detter J.C."/>
            <person name="Durkin C."/>
            <person name="Falciatore A."/>
            <person name="Fournet J."/>
            <person name="Haruta M."/>
            <person name="Huysman M.J."/>
            <person name="Jenkins B.D."/>
            <person name="Jiroutova K."/>
            <person name="Jorgensen R.E."/>
            <person name="Joubert Y."/>
            <person name="Kaplan A."/>
            <person name="Kroger N."/>
            <person name="Kroth P.G."/>
            <person name="La Roche J."/>
            <person name="Lindquist E."/>
            <person name="Lommer M."/>
            <person name="Martin-Jezequel V."/>
            <person name="Lopez P.J."/>
            <person name="Lucas S."/>
            <person name="Mangogna M."/>
            <person name="McGinnis K."/>
            <person name="Medlin L.K."/>
            <person name="Montsant A."/>
            <person name="Oudot-Le Secq M.P."/>
            <person name="Napoli C."/>
            <person name="Obornik M."/>
            <person name="Parker M.S."/>
            <person name="Petit J.L."/>
            <person name="Porcel B.M."/>
            <person name="Poulsen N."/>
            <person name="Robison M."/>
            <person name="Rychlewski L."/>
            <person name="Rynearson T.A."/>
            <person name="Schmutz J."/>
            <person name="Shapiro H."/>
            <person name="Siaut M."/>
            <person name="Stanley M."/>
            <person name="Sussman M.R."/>
            <person name="Taylor A.R."/>
            <person name="Vardi A."/>
            <person name="von Dassow P."/>
            <person name="Vyverman W."/>
            <person name="Willis A."/>
            <person name="Wyrwicz L.S."/>
            <person name="Rokhsar D.S."/>
            <person name="Weissenbach J."/>
            <person name="Armbrust E.V."/>
            <person name="Green B.R."/>
            <person name="Van de Peer Y."/>
            <person name="Grigoriev I.V."/>
        </authorList>
    </citation>
    <scope>NUCLEOTIDE SEQUENCE [LARGE SCALE GENOMIC DNA]</scope>
    <source>
        <strain evidence="2 3">CCAP 1055/1</strain>
    </source>
</reference>
<dbReference type="eggNOG" id="ENOG502SUQI">
    <property type="taxonomic scope" value="Eukaryota"/>
</dbReference>
<evidence type="ECO:0000313" key="2">
    <source>
        <dbReference type="EMBL" id="EEC50803.1"/>
    </source>
</evidence>
<dbReference type="PaxDb" id="2850-Phatr43526"/>
<dbReference type="Proteomes" id="UP000000759">
    <property type="component" value="Chromosome 2"/>
</dbReference>
<reference evidence="3" key="2">
    <citation type="submission" date="2008-08" db="EMBL/GenBank/DDBJ databases">
        <authorList>
            <consortium name="Diatom Consortium"/>
            <person name="Grigoriev I."/>
            <person name="Grimwood J."/>
            <person name="Kuo A."/>
            <person name="Otillar R.P."/>
            <person name="Salamov A."/>
            <person name="Detter J.C."/>
            <person name="Lindquist E."/>
            <person name="Shapiro H."/>
            <person name="Lucas S."/>
            <person name="Glavina del Rio T."/>
            <person name="Pitluck S."/>
            <person name="Rokhsar D."/>
            <person name="Bowler C."/>
        </authorList>
    </citation>
    <scope>GENOME REANNOTATION</scope>
    <source>
        <strain evidence="3">CCAP 1055/1</strain>
    </source>
</reference>
<sequence length="163" mass="17755">MTVCLKGKCLSLIGLIGLASSFPILITLPRPLKLEARSIQLDRLLQQRPKLSMVEDNRSELTPDNENDAVLVEGVIGEDLPKQVLDEIEDGQPSEWNVLKQLLGINVFTYILATAIVFFLSMNLVFGPGWLGSAIGVKGTGSFSEVSTSLPDTVDLSKPDFLL</sequence>
<keyword evidence="3" id="KW-1185">Reference proteome</keyword>
<feature type="transmembrane region" description="Helical" evidence="1">
    <location>
        <begin position="9"/>
        <end position="28"/>
    </location>
</feature>
<feature type="transmembrane region" description="Helical" evidence="1">
    <location>
        <begin position="103"/>
        <end position="126"/>
    </location>
</feature>
<name>B7FSI7_PHATC</name>
<dbReference type="HOGENOM" id="CLU_1630260_0_0_1"/>
<keyword evidence="1" id="KW-0812">Transmembrane</keyword>
<keyword evidence="1" id="KW-1133">Transmembrane helix</keyword>
<proteinExistence type="predicted"/>
<dbReference type="GeneID" id="7197565"/>
<protein>
    <submittedName>
        <fullName evidence="2">Uncharacterized protein</fullName>
    </submittedName>
</protein>
<evidence type="ECO:0000256" key="1">
    <source>
        <dbReference type="SAM" id="Phobius"/>
    </source>
</evidence>
<dbReference type="KEGG" id="pti:PHATRDRAFT_43526"/>
<dbReference type="InParanoid" id="B7FSI7"/>
<organism evidence="2 3">
    <name type="scientific">Phaeodactylum tricornutum (strain CCAP 1055/1)</name>
    <dbReference type="NCBI Taxonomy" id="556484"/>
    <lineage>
        <taxon>Eukaryota</taxon>
        <taxon>Sar</taxon>
        <taxon>Stramenopiles</taxon>
        <taxon>Ochrophyta</taxon>
        <taxon>Bacillariophyta</taxon>
        <taxon>Bacillariophyceae</taxon>
        <taxon>Bacillariophycidae</taxon>
        <taxon>Naviculales</taxon>
        <taxon>Phaeodactylaceae</taxon>
        <taxon>Phaeodactylum</taxon>
    </lineage>
</organism>
<dbReference type="RefSeq" id="XP_002177989.1">
    <property type="nucleotide sequence ID" value="XM_002177953.1"/>
</dbReference>
<dbReference type="EMBL" id="CM000606">
    <property type="protein sequence ID" value="EEC50803.1"/>
    <property type="molecule type" value="Genomic_DNA"/>
</dbReference>
<evidence type="ECO:0000313" key="3">
    <source>
        <dbReference type="Proteomes" id="UP000000759"/>
    </source>
</evidence>
<keyword evidence="1" id="KW-0472">Membrane</keyword>
<accession>B7FSI7</accession>